<organism evidence="2 3">
    <name type="scientific">Saccharothrix xinjiangensis</name>
    <dbReference type="NCBI Taxonomy" id="204798"/>
    <lineage>
        <taxon>Bacteria</taxon>
        <taxon>Bacillati</taxon>
        <taxon>Actinomycetota</taxon>
        <taxon>Actinomycetes</taxon>
        <taxon>Pseudonocardiales</taxon>
        <taxon>Pseudonocardiaceae</taxon>
        <taxon>Saccharothrix</taxon>
    </lineage>
</organism>
<proteinExistence type="predicted"/>
<evidence type="ECO:0000313" key="3">
    <source>
        <dbReference type="Proteomes" id="UP001595833"/>
    </source>
</evidence>
<dbReference type="Proteomes" id="UP001595833">
    <property type="component" value="Unassembled WGS sequence"/>
</dbReference>
<accession>A0ABV9XZY6</accession>
<protein>
    <submittedName>
        <fullName evidence="2">Uncharacterized protein</fullName>
    </submittedName>
</protein>
<evidence type="ECO:0000313" key="2">
    <source>
        <dbReference type="EMBL" id="MFC5055973.1"/>
    </source>
</evidence>
<reference evidence="3" key="1">
    <citation type="journal article" date="2019" name="Int. J. Syst. Evol. Microbiol.">
        <title>The Global Catalogue of Microorganisms (GCM) 10K type strain sequencing project: providing services to taxonomists for standard genome sequencing and annotation.</title>
        <authorList>
            <consortium name="The Broad Institute Genomics Platform"/>
            <consortium name="The Broad Institute Genome Sequencing Center for Infectious Disease"/>
            <person name="Wu L."/>
            <person name="Ma J."/>
        </authorList>
    </citation>
    <scope>NUCLEOTIDE SEQUENCE [LARGE SCALE GENOMIC DNA]</scope>
    <source>
        <strain evidence="3">KCTC 12848</strain>
    </source>
</reference>
<feature type="region of interest" description="Disordered" evidence="1">
    <location>
        <begin position="23"/>
        <end position="42"/>
    </location>
</feature>
<evidence type="ECO:0000256" key="1">
    <source>
        <dbReference type="SAM" id="MobiDB-lite"/>
    </source>
</evidence>
<gene>
    <name evidence="2" type="ORF">ACFPFM_19725</name>
</gene>
<dbReference type="RefSeq" id="WP_344039745.1">
    <property type="nucleotide sequence ID" value="NZ_BAAAKE010000018.1"/>
</dbReference>
<sequence length="42" mass="4196">MTTLPRALRIAAPSTTLTLSAQAPALAGETPPGAAAFQDCRG</sequence>
<name>A0ABV9XZY6_9PSEU</name>
<keyword evidence="3" id="KW-1185">Reference proteome</keyword>
<comment type="caution">
    <text evidence="2">The sequence shown here is derived from an EMBL/GenBank/DDBJ whole genome shotgun (WGS) entry which is preliminary data.</text>
</comment>
<dbReference type="EMBL" id="JBHSJB010000017">
    <property type="protein sequence ID" value="MFC5055973.1"/>
    <property type="molecule type" value="Genomic_DNA"/>
</dbReference>